<name>A0ABQ0PWZ5_9PROT</name>
<evidence type="ECO:0000256" key="3">
    <source>
        <dbReference type="ARBA" id="ARBA00022840"/>
    </source>
</evidence>
<keyword evidence="5" id="KW-0406">Ion transport</keyword>
<dbReference type="InterPro" id="IPR027417">
    <property type="entry name" value="P-loop_NTPase"/>
</dbReference>
<evidence type="ECO:0000256" key="2">
    <source>
        <dbReference type="ARBA" id="ARBA00022741"/>
    </source>
</evidence>
<keyword evidence="3 7" id="KW-0067">ATP-binding</keyword>
<dbReference type="InterPro" id="IPR017871">
    <property type="entry name" value="ABC_transporter-like_CS"/>
</dbReference>
<gene>
    <name evidence="7" type="ORF">AA14337_2642</name>
</gene>
<dbReference type="EMBL" id="BAPF01000037">
    <property type="protein sequence ID" value="GBQ83635.1"/>
    <property type="molecule type" value="Genomic_DNA"/>
</dbReference>
<evidence type="ECO:0000256" key="1">
    <source>
        <dbReference type="ARBA" id="ARBA00022448"/>
    </source>
</evidence>
<evidence type="ECO:0000313" key="8">
    <source>
        <dbReference type="Proteomes" id="UP001065047"/>
    </source>
</evidence>
<dbReference type="InterPro" id="IPR003593">
    <property type="entry name" value="AAA+_ATPase"/>
</dbReference>
<dbReference type="Gene3D" id="3.40.50.300">
    <property type="entry name" value="P-loop containing nucleotide triphosphate hydrolases"/>
    <property type="match status" value="1"/>
</dbReference>
<comment type="caution">
    <text evidence="7">The sequence shown here is derived from an EMBL/GenBank/DDBJ whole genome shotgun (WGS) entry which is preliminary data.</text>
</comment>
<keyword evidence="2" id="KW-0547">Nucleotide-binding</keyword>
<dbReference type="GeneID" id="29558251"/>
<evidence type="ECO:0000256" key="5">
    <source>
        <dbReference type="ARBA" id="ARBA00023065"/>
    </source>
</evidence>
<dbReference type="InterPro" id="IPR003439">
    <property type="entry name" value="ABC_transporter-like_ATP-bd"/>
</dbReference>
<feature type="domain" description="ABC transporter" evidence="6">
    <location>
        <begin position="68"/>
        <end position="300"/>
    </location>
</feature>
<dbReference type="Proteomes" id="UP001065047">
    <property type="component" value="Unassembled WGS sequence"/>
</dbReference>
<keyword evidence="1" id="KW-0813">Transport</keyword>
<sequence>MMSGRPLSPDISAECASEHASGQSAHVPASCGFPHAGSGSVQVSGLASTPASEAAASGATARSASQSISLQDVTLARGGRVVLSQISLAIPQGSFVGVLGANGAGKTTLFHALLGLEPAVQGSMQINAQPVRRGHRSVGYMPQMRKLIGGQFTGWSMVASALHGQRWGLPWYGRAGRAAVDAALAAVDAQDLAQRPVAALSGGERQRLLLAQTLLDDPSVLLLDEPLASLDPARMRETVERIHTLARARNMTVLMSAHDINPLLGLMDHVLYLARGKALLGTVDEVITTKALTALYGAPVDVVRAGGRVFVVAEGGGSALQEHDCGGCGAHA</sequence>
<dbReference type="SMART" id="SM00382">
    <property type="entry name" value="AAA"/>
    <property type="match status" value="1"/>
</dbReference>
<dbReference type="PANTHER" id="PTHR42734">
    <property type="entry name" value="METAL TRANSPORT SYSTEM ATP-BINDING PROTEIN TM_0124-RELATED"/>
    <property type="match status" value="1"/>
</dbReference>
<dbReference type="PROSITE" id="PS50893">
    <property type="entry name" value="ABC_TRANSPORTER_2"/>
    <property type="match status" value="1"/>
</dbReference>
<proteinExistence type="predicted"/>
<dbReference type="Pfam" id="PF00005">
    <property type="entry name" value="ABC_tran"/>
    <property type="match status" value="1"/>
</dbReference>
<evidence type="ECO:0000313" key="7">
    <source>
        <dbReference type="EMBL" id="GBQ83635.1"/>
    </source>
</evidence>
<dbReference type="GO" id="GO:0005524">
    <property type="term" value="F:ATP binding"/>
    <property type="evidence" value="ECO:0007669"/>
    <property type="project" value="UniProtKB-KW"/>
</dbReference>
<reference evidence="7" key="1">
    <citation type="submission" date="2013-04" db="EMBL/GenBank/DDBJ databases">
        <title>The genome sequencing project of 58 acetic acid bacteria.</title>
        <authorList>
            <person name="Okamoto-Kainuma A."/>
            <person name="Ishikawa M."/>
            <person name="Umino S."/>
            <person name="Koizumi Y."/>
            <person name="Shiwa Y."/>
            <person name="Yoshikawa H."/>
            <person name="Matsutani M."/>
            <person name="Matsushita K."/>
        </authorList>
    </citation>
    <scope>NUCLEOTIDE SEQUENCE</scope>
    <source>
        <strain evidence="7">DSM 14337</strain>
    </source>
</reference>
<organism evidence="7 8">
    <name type="scientific">Acetobacter malorum DSM 14337</name>
    <dbReference type="NCBI Taxonomy" id="1307910"/>
    <lineage>
        <taxon>Bacteria</taxon>
        <taxon>Pseudomonadati</taxon>
        <taxon>Pseudomonadota</taxon>
        <taxon>Alphaproteobacteria</taxon>
        <taxon>Acetobacterales</taxon>
        <taxon>Acetobacteraceae</taxon>
        <taxon>Acetobacter</taxon>
    </lineage>
</organism>
<evidence type="ECO:0000259" key="6">
    <source>
        <dbReference type="PROSITE" id="PS50893"/>
    </source>
</evidence>
<keyword evidence="4" id="KW-0862">Zinc</keyword>
<dbReference type="SUPFAM" id="SSF52540">
    <property type="entry name" value="P-loop containing nucleoside triphosphate hydrolases"/>
    <property type="match status" value="1"/>
</dbReference>
<dbReference type="RefSeq" id="WP_244150592.1">
    <property type="nucleotide sequence ID" value="NZ_BAPF01000037.1"/>
</dbReference>
<keyword evidence="4" id="KW-0864">Zinc transport</keyword>
<evidence type="ECO:0000256" key="4">
    <source>
        <dbReference type="ARBA" id="ARBA00022906"/>
    </source>
</evidence>
<accession>A0ABQ0PWZ5</accession>
<protein>
    <submittedName>
        <fullName evidence="7">Mn2+/Zn2+ transporter ATP-binding protein</fullName>
    </submittedName>
</protein>
<dbReference type="PROSITE" id="PS00211">
    <property type="entry name" value="ABC_TRANSPORTER_1"/>
    <property type="match status" value="1"/>
</dbReference>
<dbReference type="InterPro" id="IPR050153">
    <property type="entry name" value="Metal_Ion_Import_ABC"/>
</dbReference>
<keyword evidence="8" id="KW-1185">Reference proteome</keyword>